<gene>
    <name evidence="4" type="primary">RPL35AC</name>
    <name evidence="4" type="ORF">TCON_2759</name>
</gene>
<evidence type="ECO:0000256" key="1">
    <source>
        <dbReference type="ARBA" id="ARBA00009269"/>
    </source>
</evidence>
<evidence type="ECO:0000256" key="2">
    <source>
        <dbReference type="ARBA" id="ARBA00022980"/>
    </source>
</evidence>
<dbReference type="Proteomes" id="UP001516464">
    <property type="component" value="Unassembled WGS sequence"/>
</dbReference>
<evidence type="ECO:0000313" key="4">
    <source>
        <dbReference type="EMBL" id="KAF7673144.1"/>
    </source>
</evidence>
<sequence length="119" mass="13744">MIELMERHDRLIKTSVLGTFVSHRRGKSTVHPNRSLIKIDNVTTREQAQKYVLNSIVAIRSTKTEQPDGSYEIKNYGVITKVHGKSGLVQAKFSRNLPPKDFGKRVFIQLYKVDREEFK</sequence>
<dbReference type="InterPro" id="IPR009000">
    <property type="entry name" value="Transl_B-barrel_sf"/>
</dbReference>
<dbReference type="InterPro" id="IPR038661">
    <property type="entry name" value="Ribosomal_eL33_sf"/>
</dbReference>
<keyword evidence="3" id="KW-0687">Ribonucleoprotein</keyword>
<dbReference type="GO" id="GO:0005840">
    <property type="term" value="C:ribosome"/>
    <property type="evidence" value="ECO:0007669"/>
    <property type="project" value="UniProtKB-KW"/>
</dbReference>
<keyword evidence="2 4" id="KW-0689">Ribosomal protein</keyword>
<comment type="caution">
    <text evidence="4">The sequence shown here is derived from an EMBL/GenBank/DDBJ whole genome shotgun (WGS) entry which is preliminary data.</text>
</comment>
<accession>A0ABQ7HV43</accession>
<evidence type="ECO:0000256" key="3">
    <source>
        <dbReference type="ARBA" id="ARBA00023274"/>
    </source>
</evidence>
<comment type="similarity">
    <text evidence="1">Belongs to the eukaryotic ribosomal protein eL33 family.</text>
</comment>
<dbReference type="PANTHER" id="PTHR10902">
    <property type="entry name" value="60S RIBOSOMAL PROTEIN L35A"/>
    <property type="match status" value="1"/>
</dbReference>
<organism evidence="4 5">
    <name type="scientific">Astathelohania contejeani</name>
    <dbReference type="NCBI Taxonomy" id="164912"/>
    <lineage>
        <taxon>Eukaryota</taxon>
        <taxon>Fungi</taxon>
        <taxon>Fungi incertae sedis</taxon>
        <taxon>Microsporidia</taxon>
        <taxon>Astathelohaniidae</taxon>
        <taxon>Astathelohania</taxon>
    </lineage>
</organism>
<protein>
    <submittedName>
        <fullName evidence="4">60S ribosomal protein L35a-3</fullName>
    </submittedName>
</protein>
<name>A0ABQ7HV43_9MICR</name>
<dbReference type="Gene3D" id="2.40.10.190">
    <property type="entry name" value="translation elongation factor selb, chain A, domain 4"/>
    <property type="match status" value="1"/>
</dbReference>
<keyword evidence="5" id="KW-1185">Reference proteome</keyword>
<reference evidence="4 5" key="1">
    <citation type="submission" date="2019-01" db="EMBL/GenBank/DDBJ databases">
        <title>Genomes sequencing and comparative genomics of infectious freshwater microsporidia, Cucumispora dikerogammari and Thelohania contejeani.</title>
        <authorList>
            <person name="Cormier A."/>
            <person name="Giraud I."/>
            <person name="Wattier R."/>
            <person name="Teixeira M."/>
            <person name="Grandjean F."/>
            <person name="Rigaud T."/>
            <person name="Cordaux R."/>
        </authorList>
    </citation>
    <scope>NUCLEOTIDE SEQUENCE [LARGE SCALE GENOMIC DNA]</scope>
    <source>
        <strain evidence="4">T1</strain>
        <tissue evidence="4">Spores</tissue>
    </source>
</reference>
<proteinExistence type="inferred from homology"/>
<dbReference type="Pfam" id="PF01247">
    <property type="entry name" value="Ribosomal_L35Ae"/>
    <property type="match status" value="1"/>
</dbReference>
<dbReference type="InterPro" id="IPR001780">
    <property type="entry name" value="Ribosomal_eL33"/>
</dbReference>
<dbReference type="EMBL" id="SBIQ01000696">
    <property type="protein sequence ID" value="KAF7673144.1"/>
    <property type="molecule type" value="Genomic_DNA"/>
</dbReference>
<evidence type="ECO:0000313" key="5">
    <source>
        <dbReference type="Proteomes" id="UP001516464"/>
    </source>
</evidence>
<dbReference type="SUPFAM" id="SSF50447">
    <property type="entry name" value="Translation proteins"/>
    <property type="match status" value="1"/>
</dbReference>